<evidence type="ECO:0000313" key="3">
    <source>
        <dbReference type="Proteomes" id="UP001500713"/>
    </source>
</evidence>
<dbReference type="GO" id="GO:0016787">
    <property type="term" value="F:hydrolase activity"/>
    <property type="evidence" value="ECO:0007669"/>
    <property type="project" value="UniProtKB-KW"/>
</dbReference>
<dbReference type="PANTHER" id="PTHR43798">
    <property type="entry name" value="MONOACYLGLYCEROL LIPASE"/>
    <property type="match status" value="1"/>
</dbReference>
<dbReference type="SUPFAM" id="SSF53474">
    <property type="entry name" value="alpha/beta-Hydrolases"/>
    <property type="match status" value="1"/>
</dbReference>
<keyword evidence="3" id="KW-1185">Reference proteome</keyword>
<dbReference type="RefSeq" id="WP_229956520.1">
    <property type="nucleotide sequence ID" value="NZ_BAAAEM010000002.1"/>
</dbReference>
<reference evidence="2 3" key="1">
    <citation type="journal article" date="2019" name="Int. J. Syst. Evol. Microbiol.">
        <title>The Global Catalogue of Microorganisms (GCM) 10K type strain sequencing project: providing services to taxonomists for standard genome sequencing and annotation.</title>
        <authorList>
            <consortium name="The Broad Institute Genomics Platform"/>
            <consortium name="The Broad Institute Genome Sequencing Center for Infectious Disease"/>
            <person name="Wu L."/>
            <person name="Ma J."/>
        </authorList>
    </citation>
    <scope>NUCLEOTIDE SEQUENCE [LARGE SCALE GENOMIC DNA]</scope>
    <source>
        <strain evidence="2 3">JCM 14162</strain>
    </source>
</reference>
<dbReference type="EMBL" id="BAAAEM010000002">
    <property type="protein sequence ID" value="GAA0470445.1"/>
    <property type="molecule type" value="Genomic_DNA"/>
</dbReference>
<dbReference type="Gene3D" id="3.40.50.1820">
    <property type="entry name" value="alpha/beta hydrolase"/>
    <property type="match status" value="1"/>
</dbReference>
<evidence type="ECO:0000259" key="1">
    <source>
        <dbReference type="Pfam" id="PF12697"/>
    </source>
</evidence>
<dbReference type="InterPro" id="IPR029058">
    <property type="entry name" value="AB_hydrolase_fold"/>
</dbReference>
<protein>
    <submittedName>
        <fullName evidence="2">Alpha/beta hydrolase</fullName>
    </submittedName>
</protein>
<dbReference type="Pfam" id="PF12697">
    <property type="entry name" value="Abhydrolase_6"/>
    <property type="match status" value="1"/>
</dbReference>
<evidence type="ECO:0000313" key="2">
    <source>
        <dbReference type="EMBL" id="GAA0470445.1"/>
    </source>
</evidence>
<organism evidence="2 3">
    <name type="scientific">Parasphingorhabdus litoris</name>
    <dbReference type="NCBI Taxonomy" id="394733"/>
    <lineage>
        <taxon>Bacteria</taxon>
        <taxon>Pseudomonadati</taxon>
        <taxon>Pseudomonadota</taxon>
        <taxon>Alphaproteobacteria</taxon>
        <taxon>Sphingomonadales</taxon>
        <taxon>Sphingomonadaceae</taxon>
        <taxon>Parasphingorhabdus</taxon>
    </lineage>
</organism>
<name>A0ABN1A8V9_9SPHN</name>
<accession>A0ABN1A8V9</accession>
<feature type="domain" description="AB hydrolase-1" evidence="1">
    <location>
        <begin position="17"/>
        <end position="225"/>
    </location>
</feature>
<dbReference type="Proteomes" id="UP001500713">
    <property type="component" value="Unassembled WGS sequence"/>
</dbReference>
<dbReference type="InterPro" id="IPR050266">
    <property type="entry name" value="AB_hydrolase_sf"/>
</dbReference>
<gene>
    <name evidence="2" type="ORF">GCM10009096_09180</name>
</gene>
<keyword evidence="2" id="KW-0378">Hydrolase</keyword>
<comment type="caution">
    <text evidence="2">The sequence shown here is derived from an EMBL/GenBank/DDBJ whole genome shotgun (WGS) entry which is preliminary data.</text>
</comment>
<sequence length="237" mass="25598">MVTTGDDDCENQSTDAIIWLHGAGLSGRTWRSDVPGMKPDLPGHGQNPCIPEPSVERYADSIAPHLPHRFALVGHSLGGMVALELAARHPDKVRALVLAEAVPTVLQSSASTWIARIAKAVMSHISPKRLAWLSGLSEPAKVKNHLREQIGSMTVQGIQDGLTAAMRYDGRPHLAEIQCPTMVVIGERNKATHAGARLFHEGIASSQLMTLSGGHMIHVENAERFYTTVLGFLGDKK</sequence>
<dbReference type="PANTHER" id="PTHR43798:SF33">
    <property type="entry name" value="HYDROLASE, PUTATIVE (AFU_ORTHOLOGUE AFUA_2G14860)-RELATED"/>
    <property type="match status" value="1"/>
</dbReference>
<dbReference type="InterPro" id="IPR000073">
    <property type="entry name" value="AB_hydrolase_1"/>
</dbReference>
<proteinExistence type="predicted"/>